<name>A0A9P6E4Y3_9AGAR</name>
<dbReference type="Proteomes" id="UP000807306">
    <property type="component" value="Unassembled WGS sequence"/>
</dbReference>
<sequence length="340" mass="38161">MSGQPQATFSQGSHNVSVSDTTINSTIHIHGSQTSDYTYLVKQSRRALCMIPLRETLLRDAIQAPVNLPSKRYSCSSTIGSPQSGYVDIAQNIPGMKEHVNNTIDADPSLPSKSIEAQLIPLLVVPLKNYSPSLSHTIIHRIPLRFVVASRPEAHLEEYFKKEPLCAATSTFTLDDDYESMWKCYRDNFNQISNSRRDVIFGVPTSWPADDIVDNLVVRASNPWRFTAFSEMDALYTQIITICPSYLQKCFLRTVGAIIVLRGTTQAATTIAALSDLLNEKSSNITTILRSLRAVININDSNFHRTFYKLFSPELYIYHLSKGSSRTRLEQESCGSTYMF</sequence>
<proteinExistence type="predicted"/>
<dbReference type="AlphaFoldDB" id="A0A9P6E4Y3"/>
<comment type="caution">
    <text evidence="1">The sequence shown here is derived from an EMBL/GenBank/DDBJ whole genome shotgun (WGS) entry which is preliminary data.</text>
</comment>
<dbReference type="EMBL" id="MU157940">
    <property type="protein sequence ID" value="KAF9522570.1"/>
    <property type="molecule type" value="Genomic_DNA"/>
</dbReference>
<reference evidence="1" key="1">
    <citation type="submission" date="2020-11" db="EMBL/GenBank/DDBJ databases">
        <authorList>
            <consortium name="DOE Joint Genome Institute"/>
            <person name="Ahrendt S."/>
            <person name="Riley R."/>
            <person name="Andreopoulos W."/>
            <person name="Labutti K."/>
            <person name="Pangilinan J."/>
            <person name="Ruiz-Duenas F.J."/>
            <person name="Barrasa J.M."/>
            <person name="Sanchez-Garcia M."/>
            <person name="Camarero S."/>
            <person name="Miyauchi S."/>
            <person name="Serrano A."/>
            <person name="Linde D."/>
            <person name="Babiker R."/>
            <person name="Drula E."/>
            <person name="Ayuso-Fernandez I."/>
            <person name="Pacheco R."/>
            <person name="Padilla G."/>
            <person name="Ferreira P."/>
            <person name="Barriuso J."/>
            <person name="Kellner H."/>
            <person name="Castanera R."/>
            <person name="Alfaro M."/>
            <person name="Ramirez L."/>
            <person name="Pisabarro A.G."/>
            <person name="Kuo A."/>
            <person name="Tritt A."/>
            <person name="Lipzen A."/>
            <person name="He G."/>
            <person name="Yan M."/>
            <person name="Ng V."/>
            <person name="Cullen D."/>
            <person name="Martin F."/>
            <person name="Rosso M.-N."/>
            <person name="Henrissat B."/>
            <person name="Hibbett D."/>
            <person name="Martinez A.T."/>
            <person name="Grigoriev I.V."/>
        </authorList>
    </citation>
    <scope>NUCLEOTIDE SEQUENCE</scope>
    <source>
        <strain evidence="1">CBS 506.95</strain>
    </source>
</reference>
<organism evidence="1 2">
    <name type="scientific">Crepidotus variabilis</name>
    <dbReference type="NCBI Taxonomy" id="179855"/>
    <lineage>
        <taxon>Eukaryota</taxon>
        <taxon>Fungi</taxon>
        <taxon>Dikarya</taxon>
        <taxon>Basidiomycota</taxon>
        <taxon>Agaricomycotina</taxon>
        <taxon>Agaricomycetes</taxon>
        <taxon>Agaricomycetidae</taxon>
        <taxon>Agaricales</taxon>
        <taxon>Agaricineae</taxon>
        <taxon>Crepidotaceae</taxon>
        <taxon>Crepidotus</taxon>
    </lineage>
</organism>
<evidence type="ECO:0000313" key="1">
    <source>
        <dbReference type="EMBL" id="KAF9522570.1"/>
    </source>
</evidence>
<gene>
    <name evidence="1" type="ORF">CPB83DRAFT_899518</name>
</gene>
<keyword evidence="2" id="KW-1185">Reference proteome</keyword>
<accession>A0A9P6E4Y3</accession>
<dbReference type="OrthoDB" id="163438at2759"/>
<protein>
    <submittedName>
        <fullName evidence="1">Uncharacterized protein</fullName>
    </submittedName>
</protein>
<evidence type="ECO:0000313" key="2">
    <source>
        <dbReference type="Proteomes" id="UP000807306"/>
    </source>
</evidence>